<dbReference type="Proteomes" id="UP001519887">
    <property type="component" value="Unassembled WGS sequence"/>
</dbReference>
<name>A0ABS7BX70_9BACL</name>
<accession>A0ABS7BX70</accession>
<evidence type="ECO:0008006" key="3">
    <source>
        <dbReference type="Google" id="ProtNLM"/>
    </source>
</evidence>
<sequence>MKNWKAAFHSFRISSLFRKRFYRRSLVLVLLAICLPTIAVGSGVKWIGTRQMEKIVLSSRQHQVAQTAVRLDDSLSFLEKAATQWAFNPEFGLKLKNLETQYDYEFIRSIYTNLLLLKESNPLIEQADIYLDRPGVVYSDSSGTLALGDDDKLRFHELLNNPQTAFWLPRFLPAANTGAGKETLTLIYQLPASSDVEPFGALL</sequence>
<organism evidence="1 2">
    <name type="scientific">Paenibacillus sepulcri</name>
    <dbReference type="NCBI Taxonomy" id="359917"/>
    <lineage>
        <taxon>Bacteria</taxon>
        <taxon>Bacillati</taxon>
        <taxon>Bacillota</taxon>
        <taxon>Bacilli</taxon>
        <taxon>Bacillales</taxon>
        <taxon>Paenibacillaceae</taxon>
        <taxon>Paenibacillus</taxon>
    </lineage>
</organism>
<reference evidence="1 2" key="1">
    <citation type="submission" date="2021-07" db="EMBL/GenBank/DDBJ databases">
        <title>Paenibacillus radiodurans sp. nov., isolated from the southeastern edge of Tengger Desert.</title>
        <authorList>
            <person name="Zhang G."/>
        </authorList>
    </citation>
    <scope>NUCLEOTIDE SEQUENCE [LARGE SCALE GENOMIC DNA]</scope>
    <source>
        <strain evidence="1 2">CCM 7311</strain>
    </source>
</reference>
<feature type="non-terminal residue" evidence="1">
    <location>
        <position position="203"/>
    </location>
</feature>
<gene>
    <name evidence="1" type="ORF">K0U00_04270</name>
</gene>
<evidence type="ECO:0000313" key="1">
    <source>
        <dbReference type="EMBL" id="MBW7453248.1"/>
    </source>
</evidence>
<dbReference type="EMBL" id="JAHZIK010000054">
    <property type="protein sequence ID" value="MBW7453248.1"/>
    <property type="molecule type" value="Genomic_DNA"/>
</dbReference>
<keyword evidence="2" id="KW-1185">Reference proteome</keyword>
<comment type="caution">
    <text evidence="1">The sequence shown here is derived from an EMBL/GenBank/DDBJ whole genome shotgun (WGS) entry which is preliminary data.</text>
</comment>
<protein>
    <recommendedName>
        <fullName evidence="3">Histidine kinase</fullName>
    </recommendedName>
</protein>
<evidence type="ECO:0000313" key="2">
    <source>
        <dbReference type="Proteomes" id="UP001519887"/>
    </source>
</evidence>
<proteinExistence type="predicted"/>